<gene>
    <name evidence="3" type="ORF">J2W39_000304</name>
</gene>
<feature type="region of interest" description="Disordered" evidence="1">
    <location>
        <begin position="163"/>
        <end position="185"/>
    </location>
</feature>
<dbReference type="RefSeq" id="WP_278876651.1">
    <property type="nucleotide sequence ID" value="NZ_CAXUQF020000001.1"/>
</dbReference>
<dbReference type="AlphaFoldDB" id="A0AAW8EAA9"/>
<sequence length="185" mass="20168">MLAAECAWAILRAEHVRTRELLARLETAMKAGGEAGVRQRARSAIEAIERLQAFEETTHRPKGVVMLNMLRGRSSEADGLLDQLDSESERCSGLLAQAKILLARAESGDNTGADVDADALLRQHRQLMSAHLDKEDTLLHSHTALLLSPEEWAAVVSSISKEVGAARKRGHRRSPLRGQVPKPAG</sequence>
<feature type="domain" description="Hemerythrin-like" evidence="2">
    <location>
        <begin position="9"/>
        <end position="140"/>
    </location>
</feature>
<protein>
    <submittedName>
        <fullName evidence="3">Hemerythrin-like domain-containing protein</fullName>
    </submittedName>
</protein>
<name>A0AAW8EAA9_VARPD</name>
<dbReference type="Proteomes" id="UP001224845">
    <property type="component" value="Unassembled WGS sequence"/>
</dbReference>
<organism evidence="3 4">
    <name type="scientific">Variovorax paradoxus</name>
    <dbReference type="NCBI Taxonomy" id="34073"/>
    <lineage>
        <taxon>Bacteria</taxon>
        <taxon>Pseudomonadati</taxon>
        <taxon>Pseudomonadota</taxon>
        <taxon>Betaproteobacteria</taxon>
        <taxon>Burkholderiales</taxon>
        <taxon>Comamonadaceae</taxon>
        <taxon>Variovorax</taxon>
    </lineage>
</organism>
<comment type="caution">
    <text evidence="3">The sequence shown here is derived from an EMBL/GenBank/DDBJ whole genome shotgun (WGS) entry which is preliminary data.</text>
</comment>
<feature type="compositionally biased region" description="Basic residues" evidence="1">
    <location>
        <begin position="166"/>
        <end position="175"/>
    </location>
</feature>
<dbReference type="Pfam" id="PF01814">
    <property type="entry name" value="Hemerythrin"/>
    <property type="match status" value="1"/>
</dbReference>
<evidence type="ECO:0000259" key="2">
    <source>
        <dbReference type="Pfam" id="PF01814"/>
    </source>
</evidence>
<dbReference type="Gene3D" id="1.20.120.520">
    <property type="entry name" value="nmb1532 protein domain like"/>
    <property type="match status" value="1"/>
</dbReference>
<evidence type="ECO:0000313" key="3">
    <source>
        <dbReference type="EMBL" id="MDP9969081.1"/>
    </source>
</evidence>
<proteinExistence type="predicted"/>
<evidence type="ECO:0000313" key="4">
    <source>
        <dbReference type="Proteomes" id="UP001224845"/>
    </source>
</evidence>
<accession>A0AAW8EAA9</accession>
<dbReference type="InterPro" id="IPR012312">
    <property type="entry name" value="Hemerythrin-like"/>
</dbReference>
<reference evidence="3" key="1">
    <citation type="submission" date="2023-07" db="EMBL/GenBank/DDBJ databases">
        <title>Sorghum-associated microbial communities from plants grown in Nebraska, USA.</title>
        <authorList>
            <person name="Schachtman D."/>
        </authorList>
    </citation>
    <scope>NUCLEOTIDE SEQUENCE</scope>
    <source>
        <strain evidence="3">DS3315</strain>
    </source>
</reference>
<dbReference type="EMBL" id="JAUSRV010000001">
    <property type="protein sequence ID" value="MDP9969081.1"/>
    <property type="molecule type" value="Genomic_DNA"/>
</dbReference>
<evidence type="ECO:0000256" key="1">
    <source>
        <dbReference type="SAM" id="MobiDB-lite"/>
    </source>
</evidence>